<keyword evidence="1 3" id="KW-0853">WD repeat</keyword>
<dbReference type="SUPFAM" id="SSF50969">
    <property type="entry name" value="YVTN repeat-like/Quinoprotein amine dehydrogenase"/>
    <property type="match status" value="1"/>
</dbReference>
<dbReference type="PANTHER" id="PTHR22847:SF637">
    <property type="entry name" value="WD REPEAT DOMAIN 5B"/>
    <property type="match status" value="1"/>
</dbReference>
<dbReference type="SUPFAM" id="SSF82171">
    <property type="entry name" value="DPP6 N-terminal domain-like"/>
    <property type="match status" value="1"/>
</dbReference>
<dbReference type="Gene3D" id="1.10.10.10">
    <property type="entry name" value="Winged helix-like DNA-binding domain superfamily/Winged helix DNA-binding domain"/>
    <property type="match status" value="1"/>
</dbReference>
<dbReference type="Pfam" id="PF00400">
    <property type="entry name" value="WD40"/>
    <property type="match status" value="2"/>
</dbReference>
<sequence>MYSVRRRWLITVIMTSVVMVLATALSGLAINVATNSPAEWFPSMNDHPLPWLAGSLVAILIAGLALWWAQASYAASLLTTVPVTQRPESWVIDRPQELAAVVRALTRRRAAATVGITTAVHGAGGFGKTTVARLVRANRHVLRRFGGRVYWVTLGRDARRGALVEKINDLVKQVDSARAQPFTDVRLAAEHLASVLADGPRRLIIVDDVWFEDQLDAFPVAGRCARLVTTRIPSLVAEAVPVKVDQMSDAQASRVLTAKLPQQLPQTIIDGLLEETGRWPLLLRLVNRIILDQARSRTDVADVARELLDQLRTDGPLQVDKLTGASVRQLDVNDPDQRDEAIRATIEASAGLLGTSEHARFAELAVFAEDETVPVTLITTLWAATGDLDPAGSRALCARLADLALLNLTATDAGGAITLHDVVRDFLAESLGKKALIELHHTLVDSARESLPAGPAPTGPGGPPVTAWWALPESSRYLRDHLVEHLLGASRQDEAEAVATDLRWVLSRLEETGPAGPAADLALIATERAAHVAGVFGRNAHLFGPTAAAHSCADILLDRVAHDPIWQAQTRRLAKRRSRPRLVSITPPPDLPDPALRRAFDTETILARDIVFGPEDDWVAVVDIWGTVRRLDRETGRRLPHRALSRETPGVSDTALSADGGTLAVARHAEGVVTISDPSTGRLLRRITDDAKRVAVSRDGSLLACAGSGKPITLWDLRAGRKVMTLAVDGEFVSDIAFCRDKTTIVVAGFDRVIRVVDIGTGREQTNFMTSGSVKGIAASADGTWVATIEDATTVNLWKVRTGERIGSLTDRTGSLEAVAVAESGTSLATAGVGGLVRIWDVAAALTQSSPVAVPDRRTRIIQKGTVLATHNFIGTVAVSGFDEDRMDTVDLGSEHFAVVDLTPDGSRLAVERTFSPGYVEIWNVAAGQREATILDVRQSTRSISIAPDGRRVAAPGRRGILVWDVETGRKRRFAPDSWGKRWLRSLAFSRNGSWIAAAGGAESYLWDLKTGRPILVLRSAGTWMSYIAFTPDDTRVVTCGDGKTHIWDAQSGRQIAVSKAPEWVESLAFSPNGRFVATVSDSRELWVSDIVSGRLLAVTRVDSTLQTCTWSPDGRHVLTSSDNTQYRFEFRNQPATKTQKVWPSGSA</sequence>
<dbReference type="InterPro" id="IPR036322">
    <property type="entry name" value="WD40_repeat_dom_sf"/>
</dbReference>
<dbReference type="GO" id="GO:0043531">
    <property type="term" value="F:ADP binding"/>
    <property type="evidence" value="ECO:0007669"/>
    <property type="project" value="InterPro"/>
</dbReference>
<keyword evidence="4" id="KW-1133">Transmembrane helix</keyword>
<feature type="repeat" description="WD" evidence="3">
    <location>
        <begin position="809"/>
        <end position="850"/>
    </location>
</feature>
<dbReference type="GO" id="GO:0005829">
    <property type="term" value="C:cytosol"/>
    <property type="evidence" value="ECO:0007669"/>
    <property type="project" value="UniProtKB-ARBA"/>
</dbReference>
<evidence type="ECO:0000313" key="6">
    <source>
        <dbReference type="EMBL" id="SDT79948.1"/>
    </source>
</evidence>
<dbReference type="InterPro" id="IPR001680">
    <property type="entry name" value="WD40_rpt"/>
</dbReference>
<dbReference type="STRING" id="113562.SAMN04489716_8999"/>
<dbReference type="SMART" id="SM00320">
    <property type="entry name" value="WD40"/>
    <property type="match status" value="9"/>
</dbReference>
<feature type="transmembrane region" description="Helical" evidence="4">
    <location>
        <begin position="7"/>
        <end position="30"/>
    </location>
</feature>
<keyword evidence="7" id="KW-1185">Reference proteome</keyword>
<dbReference type="InterPro" id="IPR015943">
    <property type="entry name" value="WD40/YVTN_repeat-like_dom_sf"/>
</dbReference>
<keyword evidence="4" id="KW-0812">Transmembrane</keyword>
<dbReference type="SUPFAM" id="SSF50978">
    <property type="entry name" value="WD40 repeat-like"/>
    <property type="match status" value="1"/>
</dbReference>
<dbReference type="EMBL" id="LT629758">
    <property type="protein sequence ID" value="SDT79948.1"/>
    <property type="molecule type" value="Genomic_DNA"/>
</dbReference>
<evidence type="ECO:0000313" key="7">
    <source>
        <dbReference type="Proteomes" id="UP000198688"/>
    </source>
</evidence>
<accession>A0A1H2DB17</accession>
<dbReference type="Proteomes" id="UP000198688">
    <property type="component" value="Chromosome I"/>
</dbReference>
<protein>
    <submittedName>
        <fullName evidence="6">WD40 repeat</fullName>
    </submittedName>
</protein>
<keyword evidence="2" id="KW-0677">Repeat</keyword>
<reference evidence="6 7" key="1">
    <citation type="submission" date="2016-10" db="EMBL/GenBank/DDBJ databases">
        <authorList>
            <person name="de Groot N.N."/>
        </authorList>
    </citation>
    <scope>NUCLEOTIDE SEQUENCE [LARGE SCALE GENOMIC DNA]</scope>
    <source>
        <strain evidence="6 7">DSM 43941</strain>
    </source>
</reference>
<dbReference type="Gene3D" id="3.40.50.300">
    <property type="entry name" value="P-loop containing nucleotide triphosphate hydrolases"/>
    <property type="match status" value="1"/>
</dbReference>
<dbReference type="InterPro" id="IPR011044">
    <property type="entry name" value="Quino_amine_DH_bsu"/>
</dbReference>
<dbReference type="Pfam" id="PF00931">
    <property type="entry name" value="NB-ARC"/>
    <property type="match status" value="1"/>
</dbReference>
<feature type="repeat" description="WD" evidence="3">
    <location>
        <begin position="684"/>
        <end position="725"/>
    </location>
</feature>
<dbReference type="SUPFAM" id="SSF52540">
    <property type="entry name" value="P-loop containing nucleoside triphosphate hydrolases"/>
    <property type="match status" value="1"/>
</dbReference>
<evidence type="ECO:0000259" key="5">
    <source>
        <dbReference type="Pfam" id="PF00931"/>
    </source>
</evidence>
<proteinExistence type="predicted"/>
<dbReference type="PROSITE" id="PS50082">
    <property type="entry name" value="WD_REPEATS_2"/>
    <property type="match status" value="2"/>
</dbReference>
<name>A0A1H2DB17_9ACTN</name>
<feature type="transmembrane region" description="Helical" evidence="4">
    <location>
        <begin position="50"/>
        <end position="69"/>
    </location>
</feature>
<organism evidence="6 7">
    <name type="scientific">Actinoplanes derwentensis</name>
    <dbReference type="NCBI Taxonomy" id="113562"/>
    <lineage>
        <taxon>Bacteria</taxon>
        <taxon>Bacillati</taxon>
        <taxon>Actinomycetota</taxon>
        <taxon>Actinomycetes</taxon>
        <taxon>Micromonosporales</taxon>
        <taxon>Micromonosporaceae</taxon>
        <taxon>Actinoplanes</taxon>
    </lineage>
</organism>
<evidence type="ECO:0000256" key="2">
    <source>
        <dbReference type="ARBA" id="ARBA00022737"/>
    </source>
</evidence>
<evidence type="ECO:0000256" key="4">
    <source>
        <dbReference type="SAM" id="Phobius"/>
    </source>
</evidence>
<dbReference type="PRINTS" id="PR00364">
    <property type="entry name" value="DISEASERSIST"/>
</dbReference>
<dbReference type="Gene3D" id="2.130.10.10">
    <property type="entry name" value="YVTN repeat-like/Quinoprotein amine dehydrogenase"/>
    <property type="match status" value="3"/>
</dbReference>
<dbReference type="AlphaFoldDB" id="A0A1H2DB17"/>
<evidence type="ECO:0000256" key="1">
    <source>
        <dbReference type="ARBA" id="ARBA00022574"/>
    </source>
</evidence>
<keyword evidence="4" id="KW-0472">Membrane</keyword>
<dbReference type="PANTHER" id="PTHR22847">
    <property type="entry name" value="WD40 REPEAT PROTEIN"/>
    <property type="match status" value="1"/>
</dbReference>
<dbReference type="InterPro" id="IPR002182">
    <property type="entry name" value="NB-ARC"/>
</dbReference>
<dbReference type="InterPro" id="IPR036388">
    <property type="entry name" value="WH-like_DNA-bd_sf"/>
</dbReference>
<evidence type="ECO:0000256" key="3">
    <source>
        <dbReference type="PROSITE-ProRule" id="PRU00221"/>
    </source>
</evidence>
<gene>
    <name evidence="6" type="ORF">SAMN04489716_8999</name>
</gene>
<dbReference type="InterPro" id="IPR027417">
    <property type="entry name" value="P-loop_NTPase"/>
</dbReference>
<feature type="domain" description="NB-ARC" evidence="5">
    <location>
        <begin position="117"/>
        <end position="235"/>
    </location>
</feature>